<evidence type="ECO:0000256" key="3">
    <source>
        <dbReference type="ARBA" id="ARBA00022989"/>
    </source>
</evidence>
<proteinExistence type="predicted"/>
<protein>
    <submittedName>
        <fullName evidence="7">Uncharacterized protein</fullName>
    </submittedName>
</protein>
<evidence type="ECO:0000256" key="6">
    <source>
        <dbReference type="SAM" id="Phobius"/>
    </source>
</evidence>
<dbReference type="EMBL" id="HBFQ01061051">
    <property type="protein sequence ID" value="CAD8868867.1"/>
    <property type="molecule type" value="Transcribed_RNA"/>
</dbReference>
<sequence length="771" mass="84360">MWCDCSAPEIGQNIITNSTESMPTTMINSTSVSARISTNRSNPSNATVIRNWTPSTGFNASVRETLSANISNLSNSTWTRNSTHLTSTGFNTSVLETVSENSSNPSNSTGIRNATHLTSTDFNTSVLEIVSETSISSNATVTRYRTESTNTSFSGSLSLYVEELLANWSGPRSGEQEEVVVSQFQSVLSEILEAGEPADDDSLRVLMTVPEALAATPQKELSGDLVVELMITVGDIASVGLVEDEVRTIVARGGTELSVVAPSTVALSQGFVLGSCGVPPLPLSGVIVQVLSWRQNPYHQNSSNISVTAVSINVLKDSTVIPLVGLEDLLTVRVEEVADLADERTIQDRTLVFWNETTSAWSSTGVETTGANLTAVSATSSHATSFAIMMTYACPVCGATRLGFLTSAFQMTVSGWLLLALLPLVYSPFVYCHYCDREDWIAVPQNKARYFRVPWKRKRRQVGWLDRTLSGLARGEVRGRPVPTSISMENFEGPVEATLKSEACHSSTNDIDEGEPESLGCDVHDGDVVSTSSSSHMIDLDAPKDGKDEVEQSVVAHGDGGSSPRVPVPSRQQDTVALDGAGFSRTMTSFLLYMVPRWLKYSLHARRTERFAVLITAVCAASFFQCLLFVTGPGCYHEPTPTMCQETKSFLDMQRIFEALWGIVFSIPCAYILNSCFYRPTTHDNLTRIEIAERMRKWVLKARGAWSLFLLVHFFLALFFLRFVTFFSSAVLWKWISGSILAAVTDCFSSPLGRTLVYLQAHFLNLSYGRT</sequence>
<dbReference type="InterPro" id="IPR000203">
    <property type="entry name" value="GPS"/>
</dbReference>
<evidence type="ECO:0000256" key="4">
    <source>
        <dbReference type="ARBA" id="ARBA00023136"/>
    </source>
</evidence>
<evidence type="ECO:0000256" key="2">
    <source>
        <dbReference type="ARBA" id="ARBA00022692"/>
    </source>
</evidence>
<gene>
    <name evidence="7" type="ORF">NSCI0253_LOCUS43223</name>
</gene>
<dbReference type="Pfam" id="PF01825">
    <property type="entry name" value="GPS"/>
    <property type="match status" value="1"/>
</dbReference>
<evidence type="ECO:0000256" key="1">
    <source>
        <dbReference type="ARBA" id="ARBA00004370"/>
    </source>
</evidence>
<dbReference type="Gene3D" id="2.60.220.50">
    <property type="match status" value="1"/>
</dbReference>
<dbReference type="GO" id="GO:0016020">
    <property type="term" value="C:membrane"/>
    <property type="evidence" value="ECO:0007669"/>
    <property type="project" value="UniProtKB-SubCell"/>
</dbReference>
<accession>A0A7S1FHW3</accession>
<keyword evidence="2 6" id="KW-0812">Transmembrane</keyword>
<dbReference type="InterPro" id="IPR046338">
    <property type="entry name" value="GAIN_dom_sf"/>
</dbReference>
<feature type="compositionally biased region" description="Basic and acidic residues" evidence="5">
    <location>
        <begin position="538"/>
        <end position="549"/>
    </location>
</feature>
<feature type="transmembrane region" description="Helical" evidence="6">
    <location>
        <begin position="704"/>
        <end position="724"/>
    </location>
</feature>
<reference evidence="7" key="1">
    <citation type="submission" date="2021-01" db="EMBL/GenBank/DDBJ databases">
        <authorList>
            <person name="Corre E."/>
            <person name="Pelletier E."/>
            <person name="Niang G."/>
            <person name="Scheremetjew M."/>
            <person name="Finn R."/>
            <person name="Kale V."/>
            <person name="Holt S."/>
            <person name="Cochrane G."/>
            <person name="Meng A."/>
            <person name="Brown T."/>
            <person name="Cohen L."/>
        </authorList>
    </citation>
    <scope>NUCLEOTIDE SEQUENCE</scope>
</reference>
<feature type="transmembrane region" description="Helical" evidence="6">
    <location>
        <begin position="659"/>
        <end position="678"/>
    </location>
</feature>
<feature type="region of interest" description="Disordered" evidence="5">
    <location>
        <begin position="530"/>
        <end position="549"/>
    </location>
</feature>
<feature type="transmembrane region" description="Helical" evidence="6">
    <location>
        <begin position="611"/>
        <end position="630"/>
    </location>
</feature>
<name>A0A7S1FHW3_NOCSC</name>
<comment type="subcellular location">
    <subcellularLocation>
        <location evidence="1">Membrane</location>
    </subcellularLocation>
</comment>
<dbReference type="SMART" id="SM00303">
    <property type="entry name" value="GPS"/>
    <property type="match status" value="1"/>
</dbReference>
<evidence type="ECO:0000256" key="5">
    <source>
        <dbReference type="SAM" id="MobiDB-lite"/>
    </source>
</evidence>
<dbReference type="AlphaFoldDB" id="A0A7S1FHW3"/>
<keyword evidence="4 6" id="KW-0472">Membrane</keyword>
<evidence type="ECO:0000313" key="7">
    <source>
        <dbReference type="EMBL" id="CAD8868867.1"/>
    </source>
</evidence>
<keyword evidence="3 6" id="KW-1133">Transmembrane helix</keyword>
<organism evidence="7">
    <name type="scientific">Noctiluca scintillans</name>
    <name type="common">Sea sparkle</name>
    <name type="synonym">Red tide dinoflagellate</name>
    <dbReference type="NCBI Taxonomy" id="2966"/>
    <lineage>
        <taxon>Eukaryota</taxon>
        <taxon>Sar</taxon>
        <taxon>Alveolata</taxon>
        <taxon>Dinophyceae</taxon>
        <taxon>Noctilucales</taxon>
        <taxon>Noctilucaceae</taxon>
        <taxon>Noctiluca</taxon>
    </lineage>
</organism>